<keyword evidence="1" id="KW-0805">Transcription regulation</keyword>
<evidence type="ECO:0000256" key="1">
    <source>
        <dbReference type="ARBA" id="ARBA00023015"/>
    </source>
</evidence>
<keyword evidence="2 4" id="KW-0238">DNA-binding</keyword>
<feature type="DNA-binding region" description="H-T-H motif" evidence="4">
    <location>
        <begin position="45"/>
        <end position="64"/>
    </location>
</feature>
<dbReference type="SUPFAM" id="SSF46689">
    <property type="entry name" value="Homeodomain-like"/>
    <property type="match status" value="1"/>
</dbReference>
<dbReference type="InterPro" id="IPR050109">
    <property type="entry name" value="HTH-type_TetR-like_transc_reg"/>
</dbReference>
<evidence type="ECO:0000313" key="7">
    <source>
        <dbReference type="Proteomes" id="UP001275440"/>
    </source>
</evidence>
<keyword evidence="3" id="KW-0804">Transcription</keyword>
<gene>
    <name evidence="6" type="ORF">F8M49_25910</name>
</gene>
<dbReference type="InterPro" id="IPR041490">
    <property type="entry name" value="KstR2_TetR_C"/>
</dbReference>
<sequence length="233" mass="25803">MPNNQYSGGLIMAAAQAHDDSKATEEKILAAAATLFQQNGYSRTKVIDIARAAGITPPTLYWHFESKADILYTFLHESLEDFLGRIAAATAGIDDPAEALARFVAAHTRAQLSKLSQAHAFMSMTYSPTQLASALSKDRYEVVREMHRRHVDQCRDLIGRGVEQGIFDVPNLTAVTFAVLNIAEYTATWFRPDGRLGVEDVAQMNADFALRIVAASPPTRRHSRKRVTNNARR</sequence>
<dbReference type="Gene3D" id="1.10.357.10">
    <property type="entry name" value="Tetracycline Repressor, domain 2"/>
    <property type="match status" value="1"/>
</dbReference>
<reference evidence="6 7" key="1">
    <citation type="submission" date="2019-10" db="EMBL/GenBank/DDBJ databases">
        <title>Draft Genome Assembly of Rhodococcus zopfii DSM44189.</title>
        <authorList>
            <person name="Sutton J.M."/>
            <person name="Akob D.M."/>
            <person name="Bushman T.J."/>
        </authorList>
    </citation>
    <scope>NUCLEOTIDE SEQUENCE [LARGE SCALE GENOMIC DNA]</scope>
    <source>
        <strain evidence="6 7">DSM 44189</strain>
    </source>
</reference>
<dbReference type="PROSITE" id="PS50977">
    <property type="entry name" value="HTH_TETR_2"/>
    <property type="match status" value="1"/>
</dbReference>
<proteinExistence type="predicted"/>
<dbReference type="InterPro" id="IPR001647">
    <property type="entry name" value="HTH_TetR"/>
</dbReference>
<accession>A0ABU3WVE8</accession>
<dbReference type="Pfam" id="PF00440">
    <property type="entry name" value="TetR_N"/>
    <property type="match status" value="1"/>
</dbReference>
<evidence type="ECO:0000259" key="5">
    <source>
        <dbReference type="PROSITE" id="PS50977"/>
    </source>
</evidence>
<evidence type="ECO:0000313" key="6">
    <source>
        <dbReference type="EMBL" id="MDV2477975.1"/>
    </source>
</evidence>
<dbReference type="Pfam" id="PF17932">
    <property type="entry name" value="TetR_C_24"/>
    <property type="match status" value="1"/>
</dbReference>
<dbReference type="PANTHER" id="PTHR30055:SF234">
    <property type="entry name" value="HTH-TYPE TRANSCRIPTIONAL REGULATOR BETI"/>
    <property type="match status" value="1"/>
</dbReference>
<dbReference type="Proteomes" id="UP001275440">
    <property type="component" value="Unassembled WGS sequence"/>
</dbReference>
<dbReference type="EMBL" id="WBMO01000005">
    <property type="protein sequence ID" value="MDV2477975.1"/>
    <property type="molecule type" value="Genomic_DNA"/>
</dbReference>
<keyword evidence="7" id="KW-1185">Reference proteome</keyword>
<protein>
    <submittedName>
        <fullName evidence="6">TetR/AcrR family transcriptional regulator</fullName>
    </submittedName>
</protein>
<dbReference type="SUPFAM" id="SSF48498">
    <property type="entry name" value="Tetracyclin repressor-like, C-terminal domain"/>
    <property type="match status" value="1"/>
</dbReference>
<dbReference type="InterPro" id="IPR036271">
    <property type="entry name" value="Tet_transcr_reg_TetR-rel_C_sf"/>
</dbReference>
<name>A0ABU3WVE8_9NOCA</name>
<dbReference type="PANTHER" id="PTHR30055">
    <property type="entry name" value="HTH-TYPE TRANSCRIPTIONAL REGULATOR RUTR"/>
    <property type="match status" value="1"/>
</dbReference>
<organism evidence="6 7">
    <name type="scientific">Rhodococcus zopfii</name>
    <dbReference type="NCBI Taxonomy" id="43772"/>
    <lineage>
        <taxon>Bacteria</taxon>
        <taxon>Bacillati</taxon>
        <taxon>Actinomycetota</taxon>
        <taxon>Actinomycetes</taxon>
        <taxon>Mycobacteriales</taxon>
        <taxon>Nocardiaceae</taxon>
        <taxon>Rhodococcus</taxon>
    </lineage>
</organism>
<feature type="domain" description="HTH tetR-type" evidence="5">
    <location>
        <begin position="22"/>
        <end position="82"/>
    </location>
</feature>
<dbReference type="PRINTS" id="PR00455">
    <property type="entry name" value="HTHTETR"/>
</dbReference>
<evidence type="ECO:0000256" key="2">
    <source>
        <dbReference type="ARBA" id="ARBA00023125"/>
    </source>
</evidence>
<comment type="caution">
    <text evidence="6">The sequence shown here is derived from an EMBL/GenBank/DDBJ whole genome shotgun (WGS) entry which is preliminary data.</text>
</comment>
<evidence type="ECO:0000256" key="3">
    <source>
        <dbReference type="ARBA" id="ARBA00023163"/>
    </source>
</evidence>
<evidence type="ECO:0000256" key="4">
    <source>
        <dbReference type="PROSITE-ProRule" id="PRU00335"/>
    </source>
</evidence>
<dbReference type="InterPro" id="IPR009057">
    <property type="entry name" value="Homeodomain-like_sf"/>
</dbReference>